<feature type="region of interest" description="Disordered" evidence="1">
    <location>
        <begin position="403"/>
        <end position="431"/>
    </location>
</feature>
<feature type="compositionally biased region" description="Polar residues" evidence="1">
    <location>
        <begin position="554"/>
        <end position="571"/>
    </location>
</feature>
<protein>
    <submittedName>
        <fullName evidence="3">Uncharacterized protein</fullName>
    </submittedName>
</protein>
<feature type="compositionally biased region" description="Basic residues" evidence="1">
    <location>
        <begin position="711"/>
        <end position="724"/>
    </location>
</feature>
<feature type="region of interest" description="Disordered" evidence="1">
    <location>
        <begin position="211"/>
        <end position="250"/>
    </location>
</feature>
<evidence type="ECO:0000256" key="2">
    <source>
        <dbReference type="SAM" id="Phobius"/>
    </source>
</evidence>
<feature type="transmembrane region" description="Helical" evidence="2">
    <location>
        <begin position="783"/>
        <end position="806"/>
    </location>
</feature>
<dbReference type="EMBL" id="JABMIG020000134">
    <property type="protein sequence ID" value="KAL3790012.1"/>
    <property type="molecule type" value="Genomic_DNA"/>
</dbReference>
<feature type="region of interest" description="Disordered" evidence="1">
    <location>
        <begin position="477"/>
        <end position="503"/>
    </location>
</feature>
<dbReference type="AlphaFoldDB" id="A0ABD3PQ93"/>
<proteinExistence type="predicted"/>
<feature type="compositionally biased region" description="Polar residues" evidence="1">
    <location>
        <begin position="236"/>
        <end position="250"/>
    </location>
</feature>
<accession>A0ABD3PQ93</accession>
<evidence type="ECO:0000256" key="1">
    <source>
        <dbReference type="SAM" id="MobiDB-lite"/>
    </source>
</evidence>
<keyword evidence="2" id="KW-0472">Membrane</keyword>
<feature type="region of interest" description="Disordered" evidence="1">
    <location>
        <begin position="707"/>
        <end position="727"/>
    </location>
</feature>
<comment type="caution">
    <text evidence="3">The sequence shown here is derived from an EMBL/GenBank/DDBJ whole genome shotgun (WGS) entry which is preliminary data.</text>
</comment>
<gene>
    <name evidence="3" type="ORF">HJC23_011368</name>
</gene>
<evidence type="ECO:0000313" key="4">
    <source>
        <dbReference type="Proteomes" id="UP001516023"/>
    </source>
</evidence>
<sequence>ASGLESQAIGLEEDDDLFEDDHSRGLPFPSLFMMGGVGQGLSGSGQGLVRVGSSKSPQKSTSCPLCFLVWEVGCCKLQCLRAVAWYCTQENKTLQIPHDPHQNLSNGGRPLLTPRAIIKLGAWPRILPTCVTTMNSDPAIENEIGSSDACEGRVDDAEGAQCHSSSSGIVKGDISNAVTQELCGVENSMERAHDIEESGCSCKTENATSTQLENQTNVSPDGQQQQYSDQDVRQSPNNQVQKLQPNRTGSVQAIKPNYSSATTVILGSVSDRDDFLSRDHSYSRRLEICPAEPDSKNPKSTADSGSIIQGVKKWFSASSSTAADIEEAVEHDYHRHVLDDLQSPPKSRKSFVKSGKVTRRDGKSAIEEQNYDESLLENGSGRDLECGRRHSADLVETDGRLNSKRNADARDDCSQHEEANEGGDGKHKFKYTNDSWRNHVRNKAKNSFGGNNKAADELRVMGECSFFYDGMYNDVEETTTNHSPSRRVQGDENDEDEGENGYFQQGHSHEFHRVRMITPRAMAKVMSSTAKRQWTERRYRRRLKQSAFEPPKSIWNNRWHGQQHSDSGISKTQREPASYELTTEHRQAFLAAHAALNAKLANEYSRNKHAINFAEYGYDLDIDLDLNLSADNQQEEIRADLTKSSLAIRGSGQIRLPVDNVRLVMDSHLQPGILSVESRAGGYMGYENYGNGNRYGDIKTTEVVPLSGASKRTKKRSKKSRRQSSLRSCIDQPLRRNELTYVLTVDDHLYRRLFQEISDSYRLPCGMYYCCHMVESEASHDHVGIGVAVAILLFVFVLLVVGMLIWPMD</sequence>
<name>A0ABD3PQ93_9STRA</name>
<keyword evidence="2" id="KW-1133">Transmembrane helix</keyword>
<organism evidence="3 4">
    <name type="scientific">Cyclotella cryptica</name>
    <dbReference type="NCBI Taxonomy" id="29204"/>
    <lineage>
        <taxon>Eukaryota</taxon>
        <taxon>Sar</taxon>
        <taxon>Stramenopiles</taxon>
        <taxon>Ochrophyta</taxon>
        <taxon>Bacillariophyta</taxon>
        <taxon>Coscinodiscophyceae</taxon>
        <taxon>Thalassiosirophycidae</taxon>
        <taxon>Stephanodiscales</taxon>
        <taxon>Stephanodiscaceae</taxon>
        <taxon>Cyclotella</taxon>
    </lineage>
</organism>
<feature type="non-terminal residue" evidence="3">
    <location>
        <position position="1"/>
    </location>
</feature>
<keyword evidence="4" id="KW-1185">Reference proteome</keyword>
<reference evidence="3 4" key="1">
    <citation type="journal article" date="2020" name="G3 (Bethesda)">
        <title>Improved Reference Genome for Cyclotella cryptica CCMP332, a Model for Cell Wall Morphogenesis, Salinity Adaptation, and Lipid Production in Diatoms (Bacillariophyta).</title>
        <authorList>
            <person name="Roberts W.R."/>
            <person name="Downey K.M."/>
            <person name="Ruck E.C."/>
            <person name="Traller J.C."/>
            <person name="Alverson A.J."/>
        </authorList>
    </citation>
    <scope>NUCLEOTIDE SEQUENCE [LARGE SCALE GENOMIC DNA]</scope>
    <source>
        <strain evidence="3 4">CCMP332</strain>
    </source>
</reference>
<feature type="region of interest" description="Disordered" evidence="1">
    <location>
        <begin position="340"/>
        <end position="373"/>
    </location>
</feature>
<keyword evidence="2" id="KW-0812">Transmembrane</keyword>
<dbReference type="Proteomes" id="UP001516023">
    <property type="component" value="Unassembled WGS sequence"/>
</dbReference>
<feature type="compositionally biased region" description="Low complexity" evidence="1">
    <location>
        <begin position="219"/>
        <end position="235"/>
    </location>
</feature>
<feature type="compositionally biased region" description="Basic and acidic residues" evidence="1">
    <location>
        <begin position="403"/>
        <end position="426"/>
    </location>
</feature>
<feature type="region of interest" description="Disordered" evidence="1">
    <location>
        <begin position="553"/>
        <end position="576"/>
    </location>
</feature>
<evidence type="ECO:0000313" key="3">
    <source>
        <dbReference type="EMBL" id="KAL3790012.1"/>
    </source>
</evidence>